<dbReference type="EMBL" id="BONV01000012">
    <property type="protein sequence ID" value="GIG80004.1"/>
    <property type="molecule type" value="Genomic_DNA"/>
</dbReference>
<dbReference type="RefSeq" id="WP_203883448.1">
    <property type="nucleotide sequence ID" value="NZ_BAABHH010000005.1"/>
</dbReference>
<organism evidence="1 2">
    <name type="scientific">Planotetraspora kaengkrachanensis</name>
    <dbReference type="NCBI Taxonomy" id="575193"/>
    <lineage>
        <taxon>Bacteria</taxon>
        <taxon>Bacillati</taxon>
        <taxon>Actinomycetota</taxon>
        <taxon>Actinomycetes</taxon>
        <taxon>Streptosporangiales</taxon>
        <taxon>Streptosporangiaceae</taxon>
        <taxon>Planotetraspora</taxon>
    </lineage>
</organism>
<evidence type="ECO:0000313" key="1">
    <source>
        <dbReference type="EMBL" id="GIG80004.1"/>
    </source>
</evidence>
<protein>
    <recommendedName>
        <fullName evidence="3">DUF1877 family protein</fullName>
    </recommendedName>
</protein>
<gene>
    <name evidence="1" type="ORF">Pka01_31310</name>
</gene>
<evidence type="ECO:0000313" key="2">
    <source>
        <dbReference type="Proteomes" id="UP000630097"/>
    </source>
</evidence>
<reference evidence="1 2" key="1">
    <citation type="submission" date="2021-01" db="EMBL/GenBank/DDBJ databases">
        <title>Whole genome shotgun sequence of Planotetraspora kaengkrachanensis NBRC 104272.</title>
        <authorList>
            <person name="Komaki H."/>
            <person name="Tamura T."/>
        </authorList>
    </citation>
    <scope>NUCLEOTIDE SEQUENCE [LARGE SCALE GENOMIC DNA]</scope>
    <source>
        <strain evidence="1 2">NBRC 104272</strain>
    </source>
</reference>
<keyword evidence="2" id="KW-1185">Reference proteome</keyword>
<sequence>MPETVLVACRRSVRELHRLCSFKLAPDGDHLDLDWAPSSLIQISELSGAAPHAVAALRRALRGDAEVNPAYRDHPDTIWEHPVTALDADAVGEVATVFRNLPNAVSALVPPEDHAAWSAPDKAPPGSDGPRGYLTMHLAALLRFYEEATRRGLAVVVWWD</sequence>
<dbReference type="AlphaFoldDB" id="A0A8J3M5U8"/>
<evidence type="ECO:0008006" key="3">
    <source>
        <dbReference type="Google" id="ProtNLM"/>
    </source>
</evidence>
<comment type="caution">
    <text evidence="1">The sequence shown here is derived from an EMBL/GenBank/DDBJ whole genome shotgun (WGS) entry which is preliminary data.</text>
</comment>
<accession>A0A8J3M5U8</accession>
<proteinExistence type="predicted"/>
<name>A0A8J3M5U8_9ACTN</name>
<dbReference type="Proteomes" id="UP000630097">
    <property type="component" value="Unassembled WGS sequence"/>
</dbReference>